<accession>Q3BKD9</accession>
<reference evidence="1" key="1">
    <citation type="journal article" date="2005" name="J. Bacteriol.">
        <title>A hypervariable 130-kilobase genomic region of Magnetospirillum gryphiswaldense comprises a magnetosome island which undergoes frequent rearrangements during stationary growth.</title>
        <authorList>
            <person name="Ullrich S."/>
            <person name="Kube M."/>
            <person name="Schuebbe S."/>
            <person name="Reinhardt R."/>
            <person name="Schueler D."/>
        </authorList>
    </citation>
    <scope>NUCLEOTIDE SEQUENCE</scope>
    <source>
        <strain evidence="1">MSR-1</strain>
    </source>
</reference>
<proteinExistence type="predicted"/>
<organism evidence="1">
    <name type="scientific">Magnetospirillum gryphiswaldense</name>
    <dbReference type="NCBI Taxonomy" id="55518"/>
    <lineage>
        <taxon>Bacteria</taxon>
        <taxon>Pseudomonadati</taxon>
        <taxon>Pseudomonadota</taxon>
        <taxon>Alphaproteobacteria</taxon>
        <taxon>Rhodospirillales</taxon>
        <taxon>Rhodospirillaceae</taxon>
        <taxon>Magnetospirillum</taxon>
    </lineage>
</organism>
<dbReference type="EMBL" id="AM085146">
    <property type="protein sequence ID" value="CAJ30088.1"/>
    <property type="molecule type" value="Genomic_DNA"/>
</dbReference>
<reference evidence="2" key="2">
    <citation type="journal article" date="2007" name="J. Bacteriol.">
        <title>Comparative genome analysis of four magnetotactic bacteria reveals a complex set of group-specific genes implicated in magnetosome biomineralization and function.</title>
        <authorList>
            <person name="Richter M."/>
            <person name="Kube M."/>
            <person name="Bazylinski D.A."/>
            <person name="Lombardot T."/>
            <person name="Gloeckner F.O."/>
            <person name="Reinhardt R."/>
            <person name="Schueler D."/>
        </authorList>
    </citation>
    <scope>NUCLEOTIDE SEQUENCE</scope>
    <source>
        <strain evidence="2">MSR-1</strain>
    </source>
</reference>
<protein>
    <submittedName>
        <fullName evidence="1">Uncharacterized protein</fullName>
    </submittedName>
</protein>
<evidence type="ECO:0000313" key="2">
    <source>
        <dbReference type="EMBL" id="CAM77997.1"/>
    </source>
</evidence>
<sequence length="55" mass="6176">MISRLGAPPELRVYLSPGIANHMILFEPRLALGRPVFGESPKIRSAQIIYFQNIP</sequence>
<dbReference type="EMBL" id="CU459003">
    <property type="protein sequence ID" value="CAM77997.1"/>
    <property type="molecule type" value="Genomic_DNA"/>
</dbReference>
<gene>
    <name evidence="1" type="ORF">mgI450</name>
    <name evidence="2" type="ORF">MGR_4065</name>
</gene>
<dbReference type="AlphaFoldDB" id="Q3BKD9"/>
<evidence type="ECO:0000313" key="1">
    <source>
        <dbReference type="EMBL" id="CAJ30088.1"/>
    </source>
</evidence>
<name>Q3BKD9_9PROT</name>